<keyword evidence="4" id="KW-0804">Transcription</keyword>
<dbReference type="InterPro" id="IPR001789">
    <property type="entry name" value="Sig_transdc_resp-reg_receiver"/>
</dbReference>
<evidence type="ECO:0000256" key="1">
    <source>
        <dbReference type="ARBA" id="ARBA00022553"/>
    </source>
</evidence>
<proteinExistence type="predicted"/>
<keyword evidence="3" id="KW-0238">DNA-binding</keyword>
<dbReference type="GO" id="GO:0000160">
    <property type="term" value="P:phosphorelay signal transduction system"/>
    <property type="evidence" value="ECO:0007669"/>
    <property type="project" value="InterPro"/>
</dbReference>
<name>A0A9D2PX16_9MICO</name>
<sequence length="235" mass="24995">MTTSPAEPTPLGTPPVENPLRVVIVDDEPLVRRGLAMILGAEPDIEVVGEAGDGSRAVDVVRTACPDLVCMDVRMPGIDGLRATELVLRLPDPPKVLVVTTFEHDEHVTDALLVGASGFLLKRASAAEMVQAVRTVGRGTSLLFPDSVRDMLRPRARTEPYPGPPLTEREREVLARIARGMTNAEIAGALFLGVETVRTHVANLLGKLGARDRTQAVVIAYRTGLVDPADGGSTG</sequence>
<comment type="caution">
    <text evidence="8">The sequence shown here is derived from an EMBL/GenBank/DDBJ whole genome shotgun (WGS) entry which is preliminary data.</text>
</comment>
<dbReference type="Pfam" id="PF00072">
    <property type="entry name" value="Response_reg"/>
    <property type="match status" value="1"/>
</dbReference>
<evidence type="ECO:0000313" key="8">
    <source>
        <dbReference type="EMBL" id="HJC68266.1"/>
    </source>
</evidence>
<feature type="modified residue" description="4-aspartylphosphate" evidence="5">
    <location>
        <position position="72"/>
    </location>
</feature>
<dbReference type="InterPro" id="IPR011006">
    <property type="entry name" value="CheY-like_superfamily"/>
</dbReference>
<keyword evidence="1 5" id="KW-0597">Phosphoprotein</keyword>
<evidence type="ECO:0000256" key="2">
    <source>
        <dbReference type="ARBA" id="ARBA00023015"/>
    </source>
</evidence>
<dbReference type="PANTHER" id="PTHR43214">
    <property type="entry name" value="TWO-COMPONENT RESPONSE REGULATOR"/>
    <property type="match status" value="1"/>
</dbReference>
<dbReference type="InterPro" id="IPR058245">
    <property type="entry name" value="NreC/VraR/RcsB-like_REC"/>
</dbReference>
<evidence type="ECO:0000313" key="9">
    <source>
        <dbReference type="Proteomes" id="UP000823854"/>
    </source>
</evidence>
<dbReference type="Pfam" id="PF00196">
    <property type="entry name" value="GerE"/>
    <property type="match status" value="1"/>
</dbReference>
<keyword evidence="2" id="KW-0805">Transcription regulation</keyword>
<dbReference type="AlphaFoldDB" id="A0A9D2PX16"/>
<dbReference type="GO" id="GO:0006355">
    <property type="term" value="P:regulation of DNA-templated transcription"/>
    <property type="evidence" value="ECO:0007669"/>
    <property type="project" value="InterPro"/>
</dbReference>
<dbReference type="Gene3D" id="3.40.50.2300">
    <property type="match status" value="1"/>
</dbReference>
<evidence type="ECO:0000259" key="6">
    <source>
        <dbReference type="PROSITE" id="PS50043"/>
    </source>
</evidence>
<dbReference type="SMART" id="SM00421">
    <property type="entry name" value="HTH_LUXR"/>
    <property type="match status" value="1"/>
</dbReference>
<dbReference type="PROSITE" id="PS50043">
    <property type="entry name" value="HTH_LUXR_2"/>
    <property type="match status" value="1"/>
</dbReference>
<dbReference type="SMART" id="SM00448">
    <property type="entry name" value="REC"/>
    <property type="match status" value="1"/>
</dbReference>
<dbReference type="InterPro" id="IPR000792">
    <property type="entry name" value="Tscrpt_reg_LuxR_C"/>
</dbReference>
<reference evidence="8" key="2">
    <citation type="submission" date="2021-04" db="EMBL/GenBank/DDBJ databases">
        <authorList>
            <person name="Gilroy R."/>
        </authorList>
    </citation>
    <scope>NUCLEOTIDE SEQUENCE</scope>
    <source>
        <strain evidence="8">CHK130-7132</strain>
    </source>
</reference>
<accession>A0A9D2PX16</accession>
<dbReference type="CDD" id="cd17535">
    <property type="entry name" value="REC_NarL-like"/>
    <property type="match status" value="1"/>
</dbReference>
<dbReference type="PRINTS" id="PR00038">
    <property type="entry name" value="HTHLUXR"/>
</dbReference>
<feature type="domain" description="HTH luxR-type" evidence="6">
    <location>
        <begin position="159"/>
        <end position="224"/>
    </location>
</feature>
<dbReference type="PANTHER" id="PTHR43214:SF24">
    <property type="entry name" value="TRANSCRIPTIONAL REGULATORY PROTEIN NARL-RELATED"/>
    <property type="match status" value="1"/>
</dbReference>
<dbReference type="CDD" id="cd06170">
    <property type="entry name" value="LuxR_C_like"/>
    <property type="match status" value="1"/>
</dbReference>
<evidence type="ECO:0000256" key="4">
    <source>
        <dbReference type="ARBA" id="ARBA00023163"/>
    </source>
</evidence>
<dbReference type="EMBL" id="DWWC01000024">
    <property type="protein sequence ID" value="HJC68266.1"/>
    <property type="molecule type" value="Genomic_DNA"/>
</dbReference>
<dbReference type="PROSITE" id="PS50110">
    <property type="entry name" value="RESPONSE_REGULATORY"/>
    <property type="match status" value="1"/>
</dbReference>
<protein>
    <submittedName>
        <fullName evidence="8">Response regulator transcription factor</fullName>
    </submittedName>
</protein>
<dbReference type="PROSITE" id="PS00622">
    <property type="entry name" value="HTH_LUXR_1"/>
    <property type="match status" value="1"/>
</dbReference>
<evidence type="ECO:0000256" key="5">
    <source>
        <dbReference type="PROSITE-ProRule" id="PRU00169"/>
    </source>
</evidence>
<organism evidence="8 9">
    <name type="scientific">Candidatus Brachybacterium intestinipullorum</name>
    <dbReference type="NCBI Taxonomy" id="2838512"/>
    <lineage>
        <taxon>Bacteria</taxon>
        <taxon>Bacillati</taxon>
        <taxon>Actinomycetota</taxon>
        <taxon>Actinomycetes</taxon>
        <taxon>Micrococcales</taxon>
        <taxon>Dermabacteraceae</taxon>
        <taxon>Brachybacterium</taxon>
    </lineage>
</organism>
<dbReference type="SUPFAM" id="SSF52172">
    <property type="entry name" value="CheY-like"/>
    <property type="match status" value="1"/>
</dbReference>
<evidence type="ECO:0000259" key="7">
    <source>
        <dbReference type="PROSITE" id="PS50110"/>
    </source>
</evidence>
<reference evidence="8" key="1">
    <citation type="journal article" date="2021" name="PeerJ">
        <title>Extensive microbial diversity within the chicken gut microbiome revealed by metagenomics and culture.</title>
        <authorList>
            <person name="Gilroy R."/>
            <person name="Ravi A."/>
            <person name="Getino M."/>
            <person name="Pursley I."/>
            <person name="Horton D.L."/>
            <person name="Alikhan N.F."/>
            <person name="Baker D."/>
            <person name="Gharbi K."/>
            <person name="Hall N."/>
            <person name="Watson M."/>
            <person name="Adriaenssens E.M."/>
            <person name="Foster-Nyarko E."/>
            <person name="Jarju S."/>
            <person name="Secka A."/>
            <person name="Antonio M."/>
            <person name="Oren A."/>
            <person name="Chaudhuri R.R."/>
            <person name="La Ragione R."/>
            <person name="Hildebrand F."/>
            <person name="Pallen M.J."/>
        </authorList>
    </citation>
    <scope>NUCLEOTIDE SEQUENCE</scope>
    <source>
        <strain evidence="8">CHK130-7132</strain>
    </source>
</reference>
<evidence type="ECO:0000256" key="3">
    <source>
        <dbReference type="ARBA" id="ARBA00023125"/>
    </source>
</evidence>
<gene>
    <name evidence="8" type="ORF">H9932_01125</name>
</gene>
<dbReference type="InterPro" id="IPR016032">
    <property type="entry name" value="Sig_transdc_resp-reg_C-effctor"/>
</dbReference>
<dbReference type="GO" id="GO:0003677">
    <property type="term" value="F:DNA binding"/>
    <property type="evidence" value="ECO:0007669"/>
    <property type="project" value="UniProtKB-KW"/>
</dbReference>
<dbReference type="SUPFAM" id="SSF46894">
    <property type="entry name" value="C-terminal effector domain of the bipartite response regulators"/>
    <property type="match status" value="1"/>
</dbReference>
<feature type="domain" description="Response regulatory" evidence="7">
    <location>
        <begin position="21"/>
        <end position="137"/>
    </location>
</feature>
<dbReference type="Proteomes" id="UP000823854">
    <property type="component" value="Unassembled WGS sequence"/>
</dbReference>
<dbReference type="InterPro" id="IPR039420">
    <property type="entry name" value="WalR-like"/>
</dbReference>